<dbReference type="InterPro" id="IPR014043">
    <property type="entry name" value="Acyl_transferase_dom"/>
</dbReference>
<dbReference type="InterPro" id="IPR020841">
    <property type="entry name" value="PKS_Beta-ketoAc_synthase_dom"/>
</dbReference>
<evidence type="ECO:0000256" key="7">
    <source>
        <dbReference type="SAM" id="MobiDB-lite"/>
    </source>
</evidence>
<dbReference type="InterPro" id="IPR049552">
    <property type="entry name" value="PKS_DH_N"/>
</dbReference>
<dbReference type="Pfam" id="PF02801">
    <property type="entry name" value="Ketoacyl-synt_C"/>
    <property type="match status" value="1"/>
</dbReference>
<dbReference type="GO" id="GO:0006633">
    <property type="term" value="P:fatty acid biosynthetic process"/>
    <property type="evidence" value="ECO:0007669"/>
    <property type="project" value="InterPro"/>
</dbReference>
<keyword evidence="5" id="KW-0843">Virulence</keyword>
<dbReference type="InterPro" id="IPR016036">
    <property type="entry name" value="Malonyl_transacylase_ACP-bd"/>
</dbReference>
<evidence type="ECO:0000259" key="10">
    <source>
        <dbReference type="PROSITE" id="PS52019"/>
    </source>
</evidence>
<dbReference type="SMART" id="SM00827">
    <property type="entry name" value="PKS_AT"/>
    <property type="match status" value="1"/>
</dbReference>
<feature type="domain" description="Ketosynthase family 3 (KS3)" evidence="9">
    <location>
        <begin position="397"/>
        <end position="825"/>
    </location>
</feature>
<dbReference type="InterPro" id="IPR032088">
    <property type="entry name" value="SAT"/>
</dbReference>
<name>A0A0W0F0F5_MONRR</name>
<dbReference type="SMR" id="A0A0W0F0F5"/>
<feature type="domain" description="PKS/mFAS DH" evidence="10">
    <location>
        <begin position="1293"/>
        <end position="1608"/>
    </location>
</feature>
<sequence length="2201" mass="237521">MAPTTTFINVPVFAGHGTTAMAASSTREQAIADASHPSGALLLSSFHRAFLRERASLSSEDLDDLALPDFSTPQEFLSIIGEQPISNSLQSNLSLLLVQALRYLAHVEAGSLSESLNPFTEFLVSNVDHKVGVAGFSSGILPACAVACSQDSLSFIKHAVELFRFAFWLGLRSQQYQTKATRELTKSHGEKTRQFWSRVIMGQSESEVRAAIDIFAVQNPTLPQIYITAISDDTTFTVSGRPDALSAFIETLPSTSRIFNLTVDTLYHSPCHQDGLRAQVLADVTRRGVIFPTLDNLIFPLRSTSTGELVNESNDGTTLLENILDMIVVQPVKWHLVTDALSKAPPVDIPIRLLNFGPGTGLTRSMVKAFSKDIVSTQDLTSENAAKRLEGATTEGQIPIAIVGMALNMPGAPSAAKLWELLENGINTVSEVPSERFNISEYNKPSDPKSRRAMKAHTGNFMADPSLFDAKFFRISPREAKSMDPQQRILLQTAYEALENAGYVPNATPTFQQDTFGCYVGVATDDYVQNLRDEIDVYYSTGTLRAFLSGRISYAMGFSGPSIVIDTACSSSCVSVYQACRALSNGDCNAAVAGGVNVIASPDMMIGLDRAHFLSPTGQCKPFDASADGYSRSEGCGLFVLKRLSDAVAENDNILGVIRGVEVNQSGNAHSITHPHAPTQVKLFERLLEKTGVDRHRINVIEAHGTGTQAGDPNELESIRKTFATGRPKSNPLHITSVKANIGHLEAASGSAGLAKLLLMLRHRTIPRLISLKNLNPLIAPLDLDNTAIDTAACEWAPSEPGLPRLAMLNNFGAAGSNGAVLLEEYVAPPRDDPITAPITLPFGLSAKDSIALDQLRQRYVDYLRLPENEGTSLYDIAYTMTARRQMYPFRMAVTASSRQELVEKLLQASGTQAKESNAEVAFVFSGQGGQYLGMGAALYETCPVFKTHVDECRSLLSCMGFGDILSIISPSGERSGLSATDELEVYQTAVFALEYSLAQLWMSWGLSPVAVVGHSLGEYAALVIAGVLSLRSALFVIASRVRLMLRKCEMNSTGMIAINNGPAEVQKILDSTPLFESLSVACYNSVSDCVVAGPLTGLKALKSYLDDEIRCKSTILNVPFGYHSAAMNPLVDDLNAVLETVKLHPPRIPVVSNVFGSVVEPGDGTVFTSTYFSRHCAEPVKFSDGFATLLADAELAANVWIEVGPHPTTLPMMKACPALPKDIRLLPSLRKNQDPWSTLTTSLSTLYAEKSDVAWRNVFSHLGSVSCVDLPTYPFTNVKYWVKFEESEATVHTATPLPAQQSVDTINQFSLLRSWVQRPSTANGNVAIVEVPISVLSKLISGHQVGEHPLCPASVYHELAMAAIKLATTNKPGHYIALRDIDYAKPLVHAENDTRNIRTVVSIPDGSWKVISHSSDESVHCTGKFSWDNVGKAALKFQQYRPILSREIASVIDNVDSELFSTRTMYDIIFPRVVHYSKEYHSARCLTVHPSGMEGHATVKIPHASTPGQYVVHPVFMDTLLHVAGFVANMRAGANDAFICSQVDSVKVVPELVNNDATYDVFCRNAWLPEEGLILADAYAVTTGTSPKIVAHLKRMHFRKVRLASLKRALKHAQGGSTAPTRTAAKSASSVVAAKTSASPAQVKVRGKGEDILDQVRKAVADTCDVPMTSMDISADLTSFGVDSLMSIEIFGRLQALFPDAELDPRVLSHLRTISEIAAEVASKAGDLSPAATSEAESSSPAPSTPSNCGGNVLDQVRQAVADTCDLPVTSMNISADLTSLGVDSLMSIEIFGRLQMLFPDADLDPRILSHLHTISEITAEVTSKVGDASLATTPESSGTAVEDVVADTMVMEEQGADVKTVIAGVLGIGADEFNDDTDLESLGLDSLTSIEVMQAVQDNLSISIPQHLLASHPTVRAINEFVSSQRKPPKTEAQSGNVAKAPVLSAAALKALALDEMPAPLIRDPTSQRTPLFLIHDGSGLANYYGRMSSVQRNVWGIFNPNFATSEPWTDLKTMAAKYASIISSTARGPAIIGGWSFGGVVAFEAARQLMSAGHSVKGVVLIDSPSPVNHVPLSDAVIDSVVNLDSRAAKSDISRLVKRQFQMNSAMLGKYEPSTGGHYPPLVLLRSSEGYQRPNVSVPIWLSDRSDPRQAVSGWQQVVGTEVRVMDITGNHFEPFSPAHIPSVSQRVSEACSYLESL</sequence>
<dbReference type="SUPFAM" id="SSF55048">
    <property type="entry name" value="Probable ACP-binding domain of malonyl-CoA ACP transacylase"/>
    <property type="match status" value="1"/>
</dbReference>
<dbReference type="Pfam" id="PF16073">
    <property type="entry name" value="SAT"/>
    <property type="match status" value="1"/>
</dbReference>
<dbReference type="NCBIfam" id="TIGR04532">
    <property type="entry name" value="PT_fungal_PKS"/>
    <property type="match status" value="1"/>
</dbReference>
<dbReference type="Pfam" id="PF00975">
    <property type="entry name" value="Thioesterase"/>
    <property type="match status" value="1"/>
</dbReference>
<keyword evidence="4" id="KW-0808">Transferase</keyword>
<dbReference type="Gene3D" id="3.30.70.3290">
    <property type="match status" value="1"/>
</dbReference>
<dbReference type="InterPro" id="IPR049551">
    <property type="entry name" value="PKS_DH_C"/>
</dbReference>
<dbReference type="Gene3D" id="1.10.1200.10">
    <property type="entry name" value="ACP-like"/>
    <property type="match status" value="3"/>
</dbReference>
<keyword evidence="3" id="KW-0597">Phosphoprotein</keyword>
<dbReference type="Gene3D" id="3.10.129.110">
    <property type="entry name" value="Polyketide synthase dehydratase"/>
    <property type="match status" value="1"/>
</dbReference>
<dbReference type="SUPFAM" id="SSF53474">
    <property type="entry name" value="alpha/beta-Hydrolases"/>
    <property type="match status" value="1"/>
</dbReference>
<gene>
    <name evidence="11" type="ORF">WG66_17668</name>
</gene>
<dbReference type="Gene3D" id="3.40.47.10">
    <property type="match status" value="1"/>
</dbReference>
<dbReference type="CDD" id="cd00833">
    <property type="entry name" value="PKS"/>
    <property type="match status" value="1"/>
</dbReference>
<dbReference type="InterPro" id="IPR014031">
    <property type="entry name" value="Ketoacyl_synth_C"/>
</dbReference>
<evidence type="ECO:0008006" key="13">
    <source>
        <dbReference type="Google" id="ProtNLM"/>
    </source>
</evidence>
<feature type="active site" description="Proton donor; for dehydratase activity" evidence="6">
    <location>
        <position position="1519"/>
    </location>
</feature>
<dbReference type="PROSITE" id="PS50075">
    <property type="entry name" value="CARRIER"/>
    <property type="match status" value="3"/>
</dbReference>
<dbReference type="Pfam" id="PF00550">
    <property type="entry name" value="PP-binding"/>
    <property type="match status" value="3"/>
</dbReference>
<feature type="region of interest" description="Disordered" evidence="7">
    <location>
        <begin position="1727"/>
        <end position="1751"/>
    </location>
</feature>
<dbReference type="GO" id="GO:0044550">
    <property type="term" value="P:secondary metabolite biosynthetic process"/>
    <property type="evidence" value="ECO:0007669"/>
    <property type="project" value="TreeGrafter"/>
</dbReference>
<dbReference type="InterPro" id="IPR036736">
    <property type="entry name" value="ACP-like_sf"/>
</dbReference>
<feature type="domain" description="Carrier" evidence="8">
    <location>
        <begin position="1752"/>
        <end position="1827"/>
    </location>
</feature>
<feature type="compositionally biased region" description="Low complexity" evidence="7">
    <location>
        <begin position="1730"/>
        <end position="1748"/>
    </location>
</feature>
<dbReference type="EMBL" id="LATX01002412">
    <property type="protein sequence ID" value="KTB29789.1"/>
    <property type="molecule type" value="Genomic_DNA"/>
</dbReference>
<dbReference type="SUPFAM" id="SSF53901">
    <property type="entry name" value="Thiolase-like"/>
    <property type="match status" value="1"/>
</dbReference>
<dbReference type="SMART" id="SM01294">
    <property type="entry name" value="PKS_PP_betabranch"/>
    <property type="match status" value="1"/>
</dbReference>
<feature type="region of interest" description="N-terminal hotdog fold" evidence="6">
    <location>
        <begin position="1293"/>
        <end position="1433"/>
    </location>
</feature>
<dbReference type="Gene3D" id="3.40.50.1820">
    <property type="entry name" value="alpha/beta hydrolase"/>
    <property type="match status" value="1"/>
</dbReference>
<dbReference type="Proteomes" id="UP000054988">
    <property type="component" value="Unassembled WGS sequence"/>
</dbReference>
<feature type="domain" description="Carrier" evidence="8">
    <location>
        <begin position="1651"/>
        <end position="1726"/>
    </location>
</feature>
<dbReference type="SMART" id="SM00823">
    <property type="entry name" value="PKS_PP"/>
    <property type="match status" value="3"/>
</dbReference>
<dbReference type="PANTHER" id="PTHR43775">
    <property type="entry name" value="FATTY ACID SYNTHASE"/>
    <property type="match status" value="1"/>
</dbReference>
<dbReference type="InterPro" id="IPR016039">
    <property type="entry name" value="Thiolase-like"/>
</dbReference>
<dbReference type="InterPro" id="IPR020806">
    <property type="entry name" value="PKS_PP-bd"/>
</dbReference>
<accession>A0A0W0F0F5</accession>
<evidence type="ECO:0000313" key="12">
    <source>
        <dbReference type="Proteomes" id="UP000054988"/>
    </source>
</evidence>
<dbReference type="SUPFAM" id="SSF47336">
    <property type="entry name" value="ACP-like"/>
    <property type="match status" value="3"/>
</dbReference>
<dbReference type="InterPro" id="IPR042104">
    <property type="entry name" value="PKS_dehydratase_sf"/>
</dbReference>
<dbReference type="InterPro" id="IPR050091">
    <property type="entry name" value="PKS_NRPS_Biosynth_Enz"/>
</dbReference>
<dbReference type="PROSITE" id="PS00606">
    <property type="entry name" value="KS3_1"/>
    <property type="match status" value="1"/>
</dbReference>
<dbReference type="SMART" id="SM00825">
    <property type="entry name" value="PKS_KS"/>
    <property type="match status" value="1"/>
</dbReference>
<dbReference type="GO" id="GO:0004312">
    <property type="term" value="F:fatty acid synthase activity"/>
    <property type="evidence" value="ECO:0007669"/>
    <property type="project" value="TreeGrafter"/>
</dbReference>
<evidence type="ECO:0000256" key="1">
    <source>
        <dbReference type="ARBA" id="ARBA00005179"/>
    </source>
</evidence>
<proteinExistence type="predicted"/>
<dbReference type="InterPro" id="IPR029058">
    <property type="entry name" value="AB_hydrolase_fold"/>
</dbReference>
<dbReference type="InterPro" id="IPR030918">
    <property type="entry name" value="PT_fungal_PKS"/>
</dbReference>
<dbReference type="GO" id="GO:0004315">
    <property type="term" value="F:3-oxoacyl-[acyl-carrier-protein] synthase activity"/>
    <property type="evidence" value="ECO:0007669"/>
    <property type="project" value="InterPro"/>
</dbReference>
<dbReference type="InterPro" id="IPR009081">
    <property type="entry name" value="PP-bd_ACP"/>
</dbReference>
<dbReference type="Gene3D" id="3.40.366.10">
    <property type="entry name" value="Malonyl-Coenzyme A Acyl Carrier Protein, domain 2"/>
    <property type="match status" value="3"/>
</dbReference>
<dbReference type="PROSITE" id="PS52019">
    <property type="entry name" value="PKS_MFAS_DH"/>
    <property type="match status" value="1"/>
</dbReference>
<evidence type="ECO:0000256" key="6">
    <source>
        <dbReference type="PROSITE-ProRule" id="PRU01363"/>
    </source>
</evidence>
<dbReference type="SUPFAM" id="SSF52151">
    <property type="entry name" value="FabD/lysophospholipase-like"/>
    <property type="match status" value="1"/>
</dbReference>
<evidence type="ECO:0000313" key="11">
    <source>
        <dbReference type="EMBL" id="KTB29789.1"/>
    </source>
</evidence>
<dbReference type="Pfam" id="PF00109">
    <property type="entry name" value="ketoacyl-synt"/>
    <property type="match status" value="1"/>
</dbReference>
<evidence type="ECO:0000259" key="8">
    <source>
        <dbReference type="PROSITE" id="PS50075"/>
    </source>
</evidence>
<keyword evidence="2" id="KW-0596">Phosphopantetheine</keyword>
<dbReference type="Pfam" id="PF00698">
    <property type="entry name" value="Acyl_transf_1"/>
    <property type="match status" value="1"/>
</dbReference>
<dbReference type="Pfam" id="PF21089">
    <property type="entry name" value="PKS_DH_N"/>
    <property type="match status" value="1"/>
</dbReference>
<feature type="domain" description="Carrier" evidence="8">
    <location>
        <begin position="1851"/>
        <end position="1928"/>
    </location>
</feature>
<comment type="caution">
    <text evidence="11">The sequence shown here is derived from an EMBL/GenBank/DDBJ whole genome shotgun (WGS) entry which is preliminary data.</text>
</comment>
<dbReference type="InterPro" id="IPR014030">
    <property type="entry name" value="Ketoacyl_synth_N"/>
</dbReference>
<dbReference type="InterPro" id="IPR001031">
    <property type="entry name" value="Thioesterase"/>
</dbReference>
<dbReference type="InterPro" id="IPR001227">
    <property type="entry name" value="Ac_transferase_dom_sf"/>
</dbReference>
<dbReference type="InterPro" id="IPR016035">
    <property type="entry name" value="Acyl_Trfase/lysoPLipase"/>
</dbReference>
<evidence type="ECO:0000256" key="5">
    <source>
        <dbReference type="ARBA" id="ARBA00023026"/>
    </source>
</evidence>
<dbReference type="InterPro" id="IPR018201">
    <property type="entry name" value="Ketoacyl_synth_AS"/>
</dbReference>
<reference evidence="11 12" key="1">
    <citation type="submission" date="2015-12" db="EMBL/GenBank/DDBJ databases">
        <title>Draft genome sequence of Moniliophthora roreri, the causal agent of frosty pod rot of cacao.</title>
        <authorList>
            <person name="Aime M.C."/>
            <person name="Diaz-Valderrama J.R."/>
            <person name="Kijpornyongpan T."/>
            <person name="Phillips-Mora W."/>
        </authorList>
    </citation>
    <scope>NUCLEOTIDE SEQUENCE [LARGE SCALE GENOMIC DNA]</scope>
    <source>
        <strain evidence="11 12">MCA 2952</strain>
    </source>
</reference>
<evidence type="ECO:0000256" key="3">
    <source>
        <dbReference type="ARBA" id="ARBA00022553"/>
    </source>
</evidence>
<dbReference type="Pfam" id="PF14765">
    <property type="entry name" value="PS-DH"/>
    <property type="match status" value="1"/>
</dbReference>
<evidence type="ECO:0000256" key="4">
    <source>
        <dbReference type="ARBA" id="ARBA00022679"/>
    </source>
</evidence>
<evidence type="ECO:0000256" key="2">
    <source>
        <dbReference type="ARBA" id="ARBA00022450"/>
    </source>
</evidence>
<evidence type="ECO:0000259" key="9">
    <source>
        <dbReference type="PROSITE" id="PS52004"/>
    </source>
</evidence>
<dbReference type="PROSITE" id="PS52004">
    <property type="entry name" value="KS3_2"/>
    <property type="match status" value="1"/>
</dbReference>
<feature type="region of interest" description="C-terminal hotdog fold" evidence="6">
    <location>
        <begin position="1457"/>
        <end position="1608"/>
    </location>
</feature>
<organism evidence="11 12">
    <name type="scientific">Moniliophthora roreri</name>
    <name type="common">Frosty pod rot fungus</name>
    <name type="synonym">Monilia roreri</name>
    <dbReference type="NCBI Taxonomy" id="221103"/>
    <lineage>
        <taxon>Eukaryota</taxon>
        <taxon>Fungi</taxon>
        <taxon>Dikarya</taxon>
        <taxon>Basidiomycota</taxon>
        <taxon>Agaricomycotina</taxon>
        <taxon>Agaricomycetes</taxon>
        <taxon>Agaricomycetidae</taxon>
        <taxon>Agaricales</taxon>
        <taxon>Marasmiineae</taxon>
        <taxon>Marasmiaceae</taxon>
        <taxon>Moniliophthora</taxon>
    </lineage>
</organism>
<feature type="active site" description="Proton acceptor; for dehydratase activity" evidence="6">
    <location>
        <position position="1344"/>
    </location>
</feature>
<dbReference type="PANTHER" id="PTHR43775:SF37">
    <property type="entry name" value="SI:DKEY-61P9.11"/>
    <property type="match status" value="1"/>
</dbReference>
<protein>
    <recommendedName>
        <fullName evidence="13">Polyketide synthase</fullName>
    </recommendedName>
</protein>
<dbReference type="InterPro" id="IPR049900">
    <property type="entry name" value="PKS_mFAS_DH"/>
</dbReference>
<dbReference type="eggNOG" id="KOG1202">
    <property type="taxonomic scope" value="Eukaryota"/>
</dbReference>
<dbReference type="GO" id="GO:0031177">
    <property type="term" value="F:phosphopantetheine binding"/>
    <property type="evidence" value="ECO:0007669"/>
    <property type="project" value="InterPro"/>
</dbReference>
<dbReference type="Pfam" id="PF22621">
    <property type="entry name" value="CurL-like_PKS_C"/>
    <property type="match status" value="1"/>
</dbReference>
<comment type="pathway">
    <text evidence="1">Secondary metabolite biosynthesis.</text>
</comment>